<dbReference type="KEGG" id="val:VDBG_02395"/>
<dbReference type="STRING" id="526221.C9SA73"/>
<dbReference type="AlphaFoldDB" id="C9SA73"/>
<keyword evidence="3" id="KW-1185">Reference proteome</keyword>
<dbReference type="GeneID" id="9532764"/>
<dbReference type="Gene3D" id="1.10.510.10">
    <property type="entry name" value="Transferase(Phosphotransferase) domain 1"/>
    <property type="match status" value="1"/>
</dbReference>
<dbReference type="Proteomes" id="UP000008698">
    <property type="component" value="Unassembled WGS sequence"/>
</dbReference>
<dbReference type="Pfam" id="PF00069">
    <property type="entry name" value="Pkinase"/>
    <property type="match status" value="1"/>
</dbReference>
<dbReference type="SUPFAM" id="SSF56112">
    <property type="entry name" value="Protein kinase-like (PK-like)"/>
    <property type="match status" value="1"/>
</dbReference>
<dbReference type="GO" id="GO:0005524">
    <property type="term" value="F:ATP binding"/>
    <property type="evidence" value="ECO:0007669"/>
    <property type="project" value="InterPro"/>
</dbReference>
<accession>C9SA73</accession>
<proteinExistence type="predicted"/>
<dbReference type="RefSeq" id="XP_003008207.1">
    <property type="nucleotide sequence ID" value="XM_003008161.1"/>
</dbReference>
<feature type="domain" description="Protein kinase" evidence="1">
    <location>
        <begin position="262"/>
        <end position="567"/>
    </location>
</feature>
<reference evidence="3" key="1">
    <citation type="journal article" date="2011" name="PLoS Pathog.">
        <title>Comparative genomics yields insights into niche adaptation of plant vascular wilt pathogens.</title>
        <authorList>
            <person name="Klosterman S.J."/>
            <person name="Subbarao K.V."/>
            <person name="Kang S."/>
            <person name="Veronese P."/>
            <person name="Gold S.E."/>
            <person name="Thomma B.P.H.J."/>
            <person name="Chen Z."/>
            <person name="Henrissat B."/>
            <person name="Lee Y.-H."/>
            <person name="Park J."/>
            <person name="Garcia-Pedrajas M.D."/>
            <person name="Barbara D.J."/>
            <person name="Anchieta A."/>
            <person name="de Jonge R."/>
            <person name="Santhanam P."/>
            <person name="Maruthachalam K."/>
            <person name="Atallah Z."/>
            <person name="Amyotte S.G."/>
            <person name="Paz Z."/>
            <person name="Inderbitzin P."/>
            <person name="Hayes R.J."/>
            <person name="Heiman D.I."/>
            <person name="Young S."/>
            <person name="Zeng Q."/>
            <person name="Engels R."/>
            <person name="Galagan J."/>
            <person name="Cuomo C.A."/>
            <person name="Dobinson K.F."/>
            <person name="Ma L.-J."/>
        </authorList>
    </citation>
    <scope>NUCLEOTIDE SEQUENCE [LARGE SCALE GENOMIC DNA]</scope>
    <source>
        <strain evidence="3">VaMs.102 / ATCC MYA-4576 / FGSC 10136</strain>
    </source>
</reference>
<dbReference type="EMBL" id="DS985215">
    <property type="protein sequence ID" value="EEY16286.1"/>
    <property type="molecule type" value="Genomic_DNA"/>
</dbReference>
<evidence type="ECO:0000259" key="1">
    <source>
        <dbReference type="PROSITE" id="PS50011"/>
    </source>
</evidence>
<gene>
    <name evidence="2" type="ORF">VDBG_02395</name>
</gene>
<evidence type="ECO:0000313" key="3">
    <source>
        <dbReference type="Proteomes" id="UP000008698"/>
    </source>
</evidence>
<name>C9SA73_VERA1</name>
<dbReference type="OrthoDB" id="1911848at2759"/>
<dbReference type="HOGENOM" id="CLU_028627_0_0_1"/>
<dbReference type="InterPro" id="IPR000719">
    <property type="entry name" value="Prot_kinase_dom"/>
</dbReference>
<organism evidence="3">
    <name type="scientific">Verticillium alfalfae (strain VaMs.102 / ATCC MYA-4576 / FGSC 10136)</name>
    <name type="common">Verticillium wilt of alfalfa</name>
    <name type="synonym">Verticillium albo-atrum</name>
    <dbReference type="NCBI Taxonomy" id="526221"/>
    <lineage>
        <taxon>Eukaryota</taxon>
        <taxon>Fungi</taxon>
        <taxon>Dikarya</taxon>
        <taxon>Ascomycota</taxon>
        <taxon>Pezizomycotina</taxon>
        <taxon>Sordariomycetes</taxon>
        <taxon>Hypocreomycetidae</taxon>
        <taxon>Glomerellales</taxon>
        <taxon>Plectosphaerellaceae</taxon>
        <taxon>Verticillium</taxon>
    </lineage>
</organism>
<dbReference type="InterPro" id="IPR011009">
    <property type="entry name" value="Kinase-like_dom_sf"/>
</dbReference>
<sequence>MASRLRWLGGASCYSLRYDKLFILSVLAECSPSEIIPTIGLMVAELLLAVAGVIDGCIKLANKVITTYQSYRGADELINERLVLVQALWTKLEIQLNFLKKISSQLDEELAQSHLDLLEILNGKLLQAVARLNVSTSSTSNDSTLKQKTSEVWRKWRFSMAKKGLDELVTELEAWRSRFDPTWYLIILMSSTTLDTALKETDTKSTDSTSVCSSPSPLDSMLALRHAISPPKTPISGESQPKTSLNLDAAGLRGATETPIPFSSARSIVRAGSNSLLIAESVNAPPGTISQVKVDVENLARRLQQVDPQTFGLLRCYGLLKHQDPATKGLKYIEVVYRAPQDANPPMTLRQLLLRHHPVSASAIVRTAKQLVYSISYIHTCDFVHKNIRPDNILVFSDANSSLGTSYLLGFNQFRSTHFQTNLLGDAAWHRNLYRHPERQGNLVQERYIMQHDIYSLGVCLLELGLWRSFVWYPDESQSDTAAPVPGISLGLALSDSHFQKTNTGGDGRLKEHLVGMAKTILPSRLGDLYTDVVVTCLTCLDPENEAFGSQEQYLDEDGIVVGVRFIESILDKICQIVV</sequence>
<dbReference type="PANTHER" id="PTHR37542:SF1">
    <property type="entry name" value="PRION-INHIBITION AND PROPAGATION HELO DOMAIN-CONTAINING PROTEIN"/>
    <property type="match status" value="1"/>
</dbReference>
<dbReference type="eggNOG" id="ENOG502QUMI">
    <property type="taxonomic scope" value="Eukaryota"/>
</dbReference>
<evidence type="ECO:0000313" key="2">
    <source>
        <dbReference type="EMBL" id="EEY16286.1"/>
    </source>
</evidence>
<protein>
    <recommendedName>
        <fullName evidence="1">Protein kinase domain-containing protein</fullName>
    </recommendedName>
</protein>
<dbReference type="PANTHER" id="PTHR37542">
    <property type="entry name" value="HELO DOMAIN-CONTAINING PROTEIN-RELATED"/>
    <property type="match status" value="1"/>
</dbReference>
<dbReference type="GO" id="GO:0004672">
    <property type="term" value="F:protein kinase activity"/>
    <property type="evidence" value="ECO:0007669"/>
    <property type="project" value="InterPro"/>
</dbReference>
<dbReference type="PROSITE" id="PS50011">
    <property type="entry name" value="PROTEIN_KINASE_DOM"/>
    <property type="match status" value="1"/>
</dbReference>
<dbReference type="OMA" id="QGHWIKI"/>